<feature type="non-terminal residue" evidence="1">
    <location>
        <position position="1"/>
    </location>
</feature>
<dbReference type="AlphaFoldDB" id="C9X4I2"/>
<sequence>GASSATSSGGQKDYGGLDFKIIVDFKNGPPVTIHLVAPTMQEKAAWTSDISQVRIINLQTTIYIAYVKATLTHMAFSLENKRKTLENINVLSFITIKIDEY</sequence>
<proteinExistence type="evidence at transcript level"/>
<accession>C9X4I2</accession>
<reference evidence="1" key="1">
    <citation type="submission" date="2009-05" db="EMBL/GenBank/DDBJ databases">
        <title>Molecular cloning and nucleotide sequence analysis of genes from Tityus discrepans cDNA library.</title>
        <authorList>
            <person name="D'Suze G."/>
            <person name="Schwartz E.F."/>
            <person name="Garcia B.I."/>
            <person name="Sevcik C."/>
            <person name="Possani L.D."/>
        </authorList>
    </citation>
    <scope>NUCLEOTIDE SEQUENCE</scope>
    <source>
        <tissue evidence="1">Venom gland</tissue>
    </source>
</reference>
<protein>
    <submittedName>
        <fullName evidence="1">Ras GTP exchange factor</fullName>
    </submittedName>
</protein>
<organism evidence="1">
    <name type="scientific">Tityus discrepans</name>
    <name type="common">Venezuelan scorpion</name>
    <dbReference type="NCBI Taxonomy" id="57059"/>
    <lineage>
        <taxon>Eukaryota</taxon>
        <taxon>Metazoa</taxon>
        <taxon>Ecdysozoa</taxon>
        <taxon>Arthropoda</taxon>
        <taxon>Chelicerata</taxon>
        <taxon>Arachnida</taxon>
        <taxon>Scorpiones</taxon>
        <taxon>Buthida</taxon>
        <taxon>Buthoidea</taxon>
        <taxon>Buthidae</taxon>
        <taxon>Tityus</taxon>
    </lineage>
</organism>
<dbReference type="EMBL" id="FN392260">
    <property type="protein sequence ID" value="CAY61891.1"/>
    <property type="molecule type" value="mRNA"/>
</dbReference>
<evidence type="ECO:0000313" key="1">
    <source>
        <dbReference type="EMBL" id="CAY61891.1"/>
    </source>
</evidence>
<gene>
    <name evidence="1" type="primary">rasGEF</name>
</gene>
<name>C9X4I2_TITDI</name>